<keyword evidence="1" id="KW-0175">Coiled coil</keyword>
<keyword evidence="3" id="KW-1185">Reference proteome</keyword>
<dbReference type="EMBL" id="WJNG01000005">
    <property type="protein sequence ID" value="MRH42442.1"/>
    <property type="molecule type" value="Genomic_DNA"/>
</dbReference>
<evidence type="ECO:0000313" key="2">
    <source>
        <dbReference type="EMBL" id="MRH42442.1"/>
    </source>
</evidence>
<gene>
    <name evidence="2" type="ORF">GH741_07060</name>
</gene>
<reference evidence="2" key="1">
    <citation type="submission" date="2019-11" db="EMBL/GenBank/DDBJ databases">
        <authorList>
            <person name="Li J."/>
        </authorList>
    </citation>
    <scope>NUCLEOTIDE SEQUENCE</scope>
    <source>
        <strain evidence="2">B6B</strain>
    </source>
</reference>
<evidence type="ECO:0000313" key="3">
    <source>
        <dbReference type="Proteomes" id="UP000799092"/>
    </source>
</evidence>
<comment type="caution">
    <text evidence="2">The sequence shown here is derived from an EMBL/GenBank/DDBJ whole genome shotgun (WGS) entry which is preliminary data.</text>
</comment>
<feature type="coiled-coil region" evidence="1">
    <location>
        <begin position="51"/>
        <end position="78"/>
    </location>
</feature>
<dbReference type="AlphaFoldDB" id="A0A6A8DMH6"/>
<dbReference type="Proteomes" id="UP000799092">
    <property type="component" value="Unassembled WGS sequence"/>
</dbReference>
<organism evidence="2 3">
    <name type="scientific">Aquibacillus halophilus</name>
    <dbReference type="NCBI Taxonomy" id="930132"/>
    <lineage>
        <taxon>Bacteria</taxon>
        <taxon>Bacillati</taxon>
        <taxon>Bacillota</taxon>
        <taxon>Bacilli</taxon>
        <taxon>Bacillales</taxon>
        <taxon>Bacillaceae</taxon>
        <taxon>Aquibacillus</taxon>
    </lineage>
</organism>
<accession>A0A6A8DMH6</accession>
<protein>
    <submittedName>
        <fullName evidence="2">Uncharacterized protein</fullName>
    </submittedName>
</protein>
<evidence type="ECO:0000256" key="1">
    <source>
        <dbReference type="SAM" id="Coils"/>
    </source>
</evidence>
<name>A0A6A8DMH6_9BACI</name>
<proteinExistence type="predicted"/>
<sequence length="102" mass="12396">MELAVKNTYQVESQVVTKKEFEKGFIELMDRVRIIDQKLSTKADEVVFTITMTHRQEIEELQFEIIRLNNELKKVKKQQTHYFIPRYRATSLKKNPFKKWFK</sequence>
<dbReference type="RefSeq" id="WP_153736089.1">
    <property type="nucleotide sequence ID" value="NZ_WJNG01000005.1"/>
</dbReference>
<dbReference type="OrthoDB" id="2971819at2"/>